<name>A0AAF0WCA1_DAUCS</name>
<dbReference type="Proteomes" id="UP000077755">
    <property type="component" value="Chromosome 2"/>
</dbReference>
<dbReference type="PANTHER" id="PTHR47718:SF18">
    <property type="entry name" value="PROTEIN FAR1-RELATED SEQUENCE 5-LIKE"/>
    <property type="match status" value="1"/>
</dbReference>
<sequence>MLVQHYLGNRLCKETDFMEKMKTYIWSSNLEIDKFESGWKAVIEEFKLEDNEWLSYMYEIKKSWIPSYFRDSPMC</sequence>
<organism evidence="1 2">
    <name type="scientific">Daucus carota subsp. sativus</name>
    <name type="common">Carrot</name>
    <dbReference type="NCBI Taxonomy" id="79200"/>
    <lineage>
        <taxon>Eukaryota</taxon>
        <taxon>Viridiplantae</taxon>
        <taxon>Streptophyta</taxon>
        <taxon>Embryophyta</taxon>
        <taxon>Tracheophyta</taxon>
        <taxon>Spermatophyta</taxon>
        <taxon>Magnoliopsida</taxon>
        <taxon>eudicotyledons</taxon>
        <taxon>Gunneridae</taxon>
        <taxon>Pentapetalae</taxon>
        <taxon>asterids</taxon>
        <taxon>campanulids</taxon>
        <taxon>Apiales</taxon>
        <taxon>Apiaceae</taxon>
        <taxon>Apioideae</taxon>
        <taxon>Scandiceae</taxon>
        <taxon>Daucinae</taxon>
        <taxon>Daucus</taxon>
        <taxon>Daucus sect. Daucus</taxon>
    </lineage>
</organism>
<protein>
    <recommendedName>
        <fullName evidence="3">Protein FAR1-RELATED SEQUENCE</fullName>
    </recommendedName>
</protein>
<dbReference type="PANTHER" id="PTHR47718">
    <property type="entry name" value="OS01G0519700 PROTEIN"/>
    <property type="match status" value="1"/>
</dbReference>
<evidence type="ECO:0008006" key="3">
    <source>
        <dbReference type="Google" id="ProtNLM"/>
    </source>
</evidence>
<accession>A0AAF0WCA1</accession>
<evidence type="ECO:0000313" key="2">
    <source>
        <dbReference type="Proteomes" id="UP000077755"/>
    </source>
</evidence>
<reference evidence="1" key="1">
    <citation type="journal article" date="2016" name="Nat. Genet.">
        <title>A high-quality carrot genome assembly provides new insights into carotenoid accumulation and asterid genome evolution.</title>
        <authorList>
            <person name="Iorizzo M."/>
            <person name="Ellison S."/>
            <person name="Senalik D."/>
            <person name="Zeng P."/>
            <person name="Satapoomin P."/>
            <person name="Huang J."/>
            <person name="Bowman M."/>
            <person name="Iovene M."/>
            <person name="Sanseverino W."/>
            <person name="Cavagnaro P."/>
            <person name="Yildiz M."/>
            <person name="Macko-Podgorni A."/>
            <person name="Moranska E."/>
            <person name="Grzebelus E."/>
            <person name="Grzebelus D."/>
            <person name="Ashrafi H."/>
            <person name="Zheng Z."/>
            <person name="Cheng S."/>
            <person name="Spooner D."/>
            <person name="Van Deynze A."/>
            <person name="Simon P."/>
        </authorList>
    </citation>
    <scope>NUCLEOTIDE SEQUENCE</scope>
    <source>
        <tissue evidence="1">Leaf</tissue>
    </source>
</reference>
<evidence type="ECO:0000313" key="1">
    <source>
        <dbReference type="EMBL" id="WOG86781.1"/>
    </source>
</evidence>
<reference evidence="1" key="2">
    <citation type="submission" date="2022-03" db="EMBL/GenBank/DDBJ databases">
        <title>Draft title - Genomic analysis of global carrot germplasm unveils the trajectory of domestication and the origin of high carotenoid orange carrot.</title>
        <authorList>
            <person name="Iorizzo M."/>
            <person name="Ellison S."/>
            <person name="Senalik D."/>
            <person name="Macko-Podgorni A."/>
            <person name="Grzebelus D."/>
            <person name="Bostan H."/>
            <person name="Rolling W."/>
            <person name="Curaba J."/>
            <person name="Simon P."/>
        </authorList>
    </citation>
    <scope>NUCLEOTIDE SEQUENCE</scope>
    <source>
        <tissue evidence="1">Leaf</tissue>
    </source>
</reference>
<dbReference type="EMBL" id="CP093344">
    <property type="protein sequence ID" value="WOG86781.1"/>
    <property type="molecule type" value="Genomic_DNA"/>
</dbReference>
<dbReference type="AlphaFoldDB" id="A0AAF0WCA1"/>
<proteinExistence type="predicted"/>
<keyword evidence="2" id="KW-1185">Reference proteome</keyword>
<gene>
    <name evidence="1" type="ORF">DCAR_0205999</name>
</gene>